<reference evidence="4 5" key="1">
    <citation type="submission" date="2024-04" db="EMBL/GenBank/DDBJ databases">
        <authorList>
            <consortium name="Genoscope - CEA"/>
            <person name="William W."/>
        </authorList>
    </citation>
    <scope>NUCLEOTIDE SEQUENCE [LARGE SCALE GENOMIC DNA]</scope>
</reference>
<dbReference type="AlphaFoldDB" id="A0AAV2IDT2"/>
<dbReference type="GO" id="GO:0000724">
    <property type="term" value="P:double-strand break repair via homologous recombination"/>
    <property type="evidence" value="ECO:0007669"/>
    <property type="project" value="TreeGrafter"/>
</dbReference>
<feature type="region of interest" description="Disordered" evidence="1">
    <location>
        <begin position="103"/>
        <end position="147"/>
    </location>
</feature>
<feature type="domain" description="DUF4502" evidence="2">
    <location>
        <begin position="67"/>
        <end position="456"/>
    </location>
</feature>
<gene>
    <name evidence="4" type="ORF">GSLYS_00018347001</name>
</gene>
<evidence type="ECO:0000259" key="3">
    <source>
        <dbReference type="Pfam" id="PF14951"/>
    </source>
</evidence>
<comment type="caution">
    <text evidence="4">The sequence shown here is derived from an EMBL/GenBank/DDBJ whole genome shotgun (WGS) entry which is preliminary data.</text>
</comment>
<evidence type="ECO:0000259" key="2">
    <source>
        <dbReference type="Pfam" id="PF14950"/>
    </source>
</evidence>
<dbReference type="GO" id="GO:0000228">
    <property type="term" value="C:nuclear chromosome"/>
    <property type="evidence" value="ECO:0007669"/>
    <property type="project" value="TreeGrafter"/>
</dbReference>
<name>A0AAV2IDT2_LYMST</name>
<feature type="domain" description="DUF4503" evidence="3">
    <location>
        <begin position="625"/>
        <end position="964"/>
    </location>
</feature>
<evidence type="ECO:0000256" key="1">
    <source>
        <dbReference type="SAM" id="MobiDB-lite"/>
    </source>
</evidence>
<sequence length="976" mass="109090">MPQYGWEFCGEGFAGVQKFRNLITGVKENGNCSQDKEMESLIRTDGTPDKTRHLKRRKVSVKAQKQNFTSAAVKQSNFPERGHKQEEFLSEFKDVLATDQISQPEDIHWSSSSSEELEPEVDLSTVKNGKHSSVQPKKRRLTQKKGPLHRTIKEQTDITEPGLQSQKSIVKEMAAWQNKSYNVELAAQPLADKQIDPCRNLKTTSRTVKQNQDPDVRWSESSFQVVNNVVECHSPNLHNKVKATKKPKVVRKLKIAEDEESLDQISDVESLGDDRRDDIVEENDLSDVENTESGLQQPELLQNEIISGTSSSSESTQGVKIKASDWVLALQKQKTPVKNEMSDNQQEGDSAKKRRKFTKGSMTDRLSRLISREKSSIRFWHHSVKEGTFDDTKGNSSTMQLLSMKKQFSVYISRCHIIAGMDAGSVCRTIFSIDTVDKLLLKAGVFVEIFPPWQQLDESGAEKTFLCTNFVRIVKSSTKIVHTVKLPGEAKSSVTVLAKWKCPCSHDQSQLDKVCPAVKFPVSPNIFNQTPETALPHPSVKLLSIGGLTWPSFVIIQERLTLLESMEINRIDGACLPTFVATVLRVFRHRVLKSRKIRHQLLLEDSSGTIIFTTLPDDHVNTVTVTQLEGKSCCCSGLALSSRTNRDKQPSLFSAVDVAWTQRFPQSGSDASDCLLRPLKTPNFAYVLESATGLNCEFVIEKVAEKVEMPAIDVISLEQLPQINSGSRITFLSRFVVNSRLNEQSGSQTAYVFDGSCDQAGYTALHRLEVGADCVLESQVSVALFKDVLVKKDCLYCDSFTLVLSQQSWQDWDVATRISRALLDRVKSCLIRLPLVNPSSQPGDLVSAQGVISSVDDSTAYSWEECEECGSDKLATSEEAGFIYCTICQRQVTSPKMKMRMEVYIGRTMLPPNVLLKIDLSQRTIESILPSEADEEGYDVEQVINRDVTCQVCLVQSQTSDDSKGSTLLHLVEMDC</sequence>
<accession>A0AAV2IDT2</accession>
<dbReference type="InterPro" id="IPR028026">
    <property type="entry name" value="DUF4502"/>
</dbReference>
<feature type="region of interest" description="Disordered" evidence="1">
    <location>
        <begin position="333"/>
        <end position="364"/>
    </location>
</feature>
<dbReference type="InterPro" id="IPR053054">
    <property type="entry name" value="DNA_repair-scaffolding"/>
</dbReference>
<evidence type="ECO:0000313" key="5">
    <source>
        <dbReference type="Proteomes" id="UP001497497"/>
    </source>
</evidence>
<dbReference type="PANTHER" id="PTHR34347">
    <property type="entry name" value="DNA REPAIR-SCAFFOLDING PROTEIN SPIDR"/>
    <property type="match status" value="1"/>
</dbReference>
<keyword evidence="5" id="KW-1185">Reference proteome</keyword>
<organism evidence="4 5">
    <name type="scientific">Lymnaea stagnalis</name>
    <name type="common">Great pond snail</name>
    <name type="synonym">Helix stagnalis</name>
    <dbReference type="NCBI Taxonomy" id="6523"/>
    <lineage>
        <taxon>Eukaryota</taxon>
        <taxon>Metazoa</taxon>
        <taxon>Spiralia</taxon>
        <taxon>Lophotrochozoa</taxon>
        <taxon>Mollusca</taxon>
        <taxon>Gastropoda</taxon>
        <taxon>Heterobranchia</taxon>
        <taxon>Euthyneura</taxon>
        <taxon>Panpulmonata</taxon>
        <taxon>Hygrophila</taxon>
        <taxon>Lymnaeoidea</taxon>
        <taxon>Lymnaeidae</taxon>
        <taxon>Lymnaea</taxon>
    </lineage>
</organism>
<dbReference type="GO" id="GO:0005654">
    <property type="term" value="C:nucleoplasm"/>
    <property type="evidence" value="ECO:0007669"/>
    <property type="project" value="TreeGrafter"/>
</dbReference>
<dbReference type="PANTHER" id="PTHR34347:SF1">
    <property type="entry name" value="DNA REPAIR-SCAFFOLDING PROTEIN"/>
    <property type="match status" value="1"/>
</dbReference>
<proteinExistence type="predicted"/>
<dbReference type="Pfam" id="PF14950">
    <property type="entry name" value="DUF4502"/>
    <property type="match status" value="1"/>
</dbReference>
<evidence type="ECO:0000313" key="4">
    <source>
        <dbReference type="EMBL" id="CAL1544864.1"/>
    </source>
</evidence>
<feature type="compositionally biased region" description="Polar residues" evidence="1">
    <location>
        <begin position="333"/>
        <end position="348"/>
    </location>
</feature>
<evidence type="ECO:0008006" key="6">
    <source>
        <dbReference type="Google" id="ProtNLM"/>
    </source>
</evidence>
<dbReference type="Proteomes" id="UP001497497">
    <property type="component" value="Unassembled WGS sequence"/>
</dbReference>
<protein>
    <recommendedName>
        <fullName evidence="6">DUF4503 domain-containing protein</fullName>
    </recommendedName>
</protein>
<feature type="compositionally biased region" description="Polar residues" evidence="1">
    <location>
        <begin position="125"/>
        <end position="135"/>
    </location>
</feature>
<dbReference type="Pfam" id="PF14951">
    <property type="entry name" value="DUF4503"/>
    <property type="match status" value="1"/>
</dbReference>
<feature type="compositionally biased region" description="Basic residues" evidence="1">
    <location>
        <begin position="136"/>
        <end position="147"/>
    </location>
</feature>
<dbReference type="InterPro" id="IPR028032">
    <property type="entry name" value="DUF4503"/>
</dbReference>
<dbReference type="GO" id="GO:0070202">
    <property type="term" value="P:regulation of establishment of protein localization to chromosome"/>
    <property type="evidence" value="ECO:0007669"/>
    <property type="project" value="TreeGrafter"/>
</dbReference>
<dbReference type="EMBL" id="CAXITT010000653">
    <property type="protein sequence ID" value="CAL1544864.1"/>
    <property type="molecule type" value="Genomic_DNA"/>
</dbReference>